<keyword evidence="3" id="KW-1185">Reference proteome</keyword>
<feature type="region of interest" description="Disordered" evidence="1">
    <location>
        <begin position="70"/>
        <end position="95"/>
    </location>
</feature>
<evidence type="ECO:0000313" key="3">
    <source>
        <dbReference type="Proteomes" id="UP000075902"/>
    </source>
</evidence>
<feature type="compositionally biased region" description="Low complexity" evidence="1">
    <location>
        <begin position="70"/>
        <end position="94"/>
    </location>
</feature>
<organism evidence="2 3">
    <name type="scientific">Anopheles melas</name>
    <dbReference type="NCBI Taxonomy" id="34690"/>
    <lineage>
        <taxon>Eukaryota</taxon>
        <taxon>Metazoa</taxon>
        <taxon>Ecdysozoa</taxon>
        <taxon>Arthropoda</taxon>
        <taxon>Hexapoda</taxon>
        <taxon>Insecta</taxon>
        <taxon>Pterygota</taxon>
        <taxon>Neoptera</taxon>
        <taxon>Endopterygota</taxon>
        <taxon>Diptera</taxon>
        <taxon>Nematocera</taxon>
        <taxon>Culicoidea</taxon>
        <taxon>Culicidae</taxon>
        <taxon>Anophelinae</taxon>
        <taxon>Anopheles</taxon>
    </lineage>
</organism>
<protein>
    <submittedName>
        <fullName evidence="2">Uncharacterized protein</fullName>
    </submittedName>
</protein>
<reference evidence="3" key="1">
    <citation type="submission" date="2014-01" db="EMBL/GenBank/DDBJ databases">
        <title>The Genome Sequence of Anopheles melas CM1001059_A (V2).</title>
        <authorList>
            <consortium name="The Broad Institute Genomics Platform"/>
            <person name="Neafsey D.E."/>
            <person name="Besansky N."/>
            <person name="Howell P."/>
            <person name="Walton C."/>
            <person name="Young S.K."/>
            <person name="Zeng Q."/>
            <person name="Gargeya S."/>
            <person name="Fitzgerald M."/>
            <person name="Haas B."/>
            <person name="Abouelleil A."/>
            <person name="Allen A.W."/>
            <person name="Alvarado L."/>
            <person name="Arachchi H.M."/>
            <person name="Berlin A.M."/>
            <person name="Chapman S.B."/>
            <person name="Gainer-Dewar J."/>
            <person name="Goldberg J."/>
            <person name="Griggs A."/>
            <person name="Gujja S."/>
            <person name="Hansen M."/>
            <person name="Howarth C."/>
            <person name="Imamovic A."/>
            <person name="Ireland A."/>
            <person name="Larimer J."/>
            <person name="McCowan C."/>
            <person name="Murphy C."/>
            <person name="Pearson M."/>
            <person name="Poon T.W."/>
            <person name="Priest M."/>
            <person name="Roberts A."/>
            <person name="Saif S."/>
            <person name="Shea T."/>
            <person name="Sisk P."/>
            <person name="Sykes S."/>
            <person name="Wortman J."/>
            <person name="Nusbaum C."/>
            <person name="Birren B."/>
        </authorList>
    </citation>
    <scope>NUCLEOTIDE SEQUENCE [LARGE SCALE GENOMIC DNA]</scope>
    <source>
        <strain evidence="3">CM1001059</strain>
    </source>
</reference>
<dbReference type="AlphaFoldDB" id="A0A182TNV8"/>
<accession>A0A182TNV8</accession>
<dbReference type="EnsemblMetazoa" id="AMEC005721-RA">
    <property type="protein sequence ID" value="AMEC005721-PA"/>
    <property type="gene ID" value="AMEC005721"/>
</dbReference>
<evidence type="ECO:0000313" key="2">
    <source>
        <dbReference type="EnsemblMetazoa" id="AMEC005721-PA"/>
    </source>
</evidence>
<name>A0A182TNV8_9DIPT</name>
<dbReference type="VEuPathDB" id="VectorBase:AMEC005721"/>
<evidence type="ECO:0000256" key="1">
    <source>
        <dbReference type="SAM" id="MobiDB-lite"/>
    </source>
</evidence>
<reference evidence="2" key="2">
    <citation type="submission" date="2020-05" db="UniProtKB">
        <authorList>
            <consortium name="EnsemblMetazoa"/>
        </authorList>
    </citation>
    <scope>IDENTIFICATION</scope>
    <source>
        <strain evidence="2">CM1001059</strain>
    </source>
</reference>
<proteinExistence type="predicted"/>
<dbReference type="Proteomes" id="UP000075902">
    <property type="component" value="Unassembled WGS sequence"/>
</dbReference>
<sequence length="110" mass="12296">MTRFRLVVLAEESSGRAPQPSSVLNSSFAYAWLHARYSARNRAILRRIRWSVGSPDAMSAMNSCGLFTFSSAPRSSGASRRPSSSRYVPRNRSSNGRHMFSMMHIVSILL</sequence>